<evidence type="ECO:0000313" key="2">
    <source>
        <dbReference type="EMBL" id="KAK2180977.1"/>
    </source>
</evidence>
<feature type="compositionally biased region" description="Acidic residues" evidence="1">
    <location>
        <begin position="47"/>
        <end position="56"/>
    </location>
</feature>
<keyword evidence="3" id="KW-1185">Reference proteome</keyword>
<feature type="compositionally biased region" description="Polar residues" evidence="1">
    <location>
        <begin position="32"/>
        <end position="41"/>
    </location>
</feature>
<accession>A0AAD9L1F4</accession>
<dbReference type="Proteomes" id="UP001209878">
    <property type="component" value="Unassembled WGS sequence"/>
</dbReference>
<proteinExistence type="predicted"/>
<evidence type="ECO:0000313" key="3">
    <source>
        <dbReference type="Proteomes" id="UP001209878"/>
    </source>
</evidence>
<name>A0AAD9L1F4_RIDPI</name>
<dbReference type="EMBL" id="JAODUO010000418">
    <property type="protein sequence ID" value="KAK2180977.1"/>
    <property type="molecule type" value="Genomic_DNA"/>
</dbReference>
<comment type="caution">
    <text evidence="2">The sequence shown here is derived from an EMBL/GenBank/DDBJ whole genome shotgun (WGS) entry which is preliminary data.</text>
</comment>
<organism evidence="2 3">
    <name type="scientific">Ridgeia piscesae</name>
    <name type="common">Tubeworm</name>
    <dbReference type="NCBI Taxonomy" id="27915"/>
    <lineage>
        <taxon>Eukaryota</taxon>
        <taxon>Metazoa</taxon>
        <taxon>Spiralia</taxon>
        <taxon>Lophotrochozoa</taxon>
        <taxon>Annelida</taxon>
        <taxon>Polychaeta</taxon>
        <taxon>Sedentaria</taxon>
        <taxon>Canalipalpata</taxon>
        <taxon>Sabellida</taxon>
        <taxon>Siboglinidae</taxon>
        <taxon>Ridgeia</taxon>
    </lineage>
</organism>
<protein>
    <submittedName>
        <fullName evidence="2">Uncharacterized protein</fullName>
    </submittedName>
</protein>
<dbReference type="AlphaFoldDB" id="A0AAD9L1F4"/>
<sequence>MSVAVCSEWPQGDDPNEIIYENVRIRSGGGTLESTDQYGGWSSSEFESCDELEEETTSQTSRDRRSRSPSDSQTVLDKLAAKLGPKAKRDETDEEDEALLEVVFEMAKIPPATLPPQPEGLTDLQVNTLPSQPEIETKVQVNTLPSQPETYRYTPFPTSQR</sequence>
<reference evidence="2" key="1">
    <citation type="journal article" date="2023" name="Mol. Biol. Evol.">
        <title>Third-Generation Sequencing Reveals the Adaptive Role of the Epigenome in Three Deep-Sea Polychaetes.</title>
        <authorList>
            <person name="Perez M."/>
            <person name="Aroh O."/>
            <person name="Sun Y."/>
            <person name="Lan Y."/>
            <person name="Juniper S.K."/>
            <person name="Young C.R."/>
            <person name="Angers B."/>
            <person name="Qian P.Y."/>
        </authorList>
    </citation>
    <scope>NUCLEOTIDE SEQUENCE</scope>
    <source>
        <strain evidence="2">R07B-5</strain>
    </source>
</reference>
<evidence type="ECO:0000256" key="1">
    <source>
        <dbReference type="SAM" id="MobiDB-lite"/>
    </source>
</evidence>
<feature type="region of interest" description="Disordered" evidence="1">
    <location>
        <begin position="26"/>
        <end position="95"/>
    </location>
</feature>
<gene>
    <name evidence="2" type="ORF">NP493_417g01029</name>
</gene>